<dbReference type="PANTHER" id="PTHR12389:SF0">
    <property type="entry name" value="E3 UBIQUITIN-PROTEIN LIGASE LISTERIN"/>
    <property type="match status" value="1"/>
</dbReference>
<dbReference type="GO" id="GO:1990116">
    <property type="term" value="P:ribosome-associated ubiquitin-dependent protein catabolic process"/>
    <property type="evidence" value="ECO:0007669"/>
    <property type="project" value="InterPro"/>
</dbReference>
<evidence type="ECO:0000256" key="8">
    <source>
        <dbReference type="ARBA" id="ARBA00022490"/>
    </source>
</evidence>
<feature type="domain" description="RING-type" evidence="21">
    <location>
        <begin position="3107"/>
        <end position="3154"/>
    </location>
</feature>
<evidence type="ECO:0000259" key="22">
    <source>
        <dbReference type="PROSITE" id="PS50994"/>
    </source>
</evidence>
<dbReference type="InterPro" id="IPR013103">
    <property type="entry name" value="RVT_2"/>
</dbReference>
<dbReference type="Gene3D" id="3.30.40.10">
    <property type="entry name" value="Zinc/RING finger domain, C3HC4 (zinc finger)"/>
    <property type="match status" value="1"/>
</dbReference>
<feature type="compositionally biased region" description="Acidic residues" evidence="20">
    <location>
        <begin position="195"/>
        <end position="206"/>
    </location>
</feature>
<dbReference type="InterPro" id="IPR001841">
    <property type="entry name" value="Znf_RING"/>
</dbReference>
<feature type="compositionally biased region" description="Basic residues" evidence="20">
    <location>
        <begin position="171"/>
        <end position="185"/>
    </location>
</feature>
<evidence type="ECO:0000256" key="4">
    <source>
        <dbReference type="ARBA" id="ARBA00004906"/>
    </source>
</evidence>
<dbReference type="GO" id="GO:0001522">
    <property type="term" value="P:pseudouridine synthesis"/>
    <property type="evidence" value="ECO:0007669"/>
    <property type="project" value="InterPro"/>
</dbReference>
<keyword evidence="13" id="KW-0833">Ubl conjugation pathway</keyword>
<dbReference type="InterPro" id="IPR011016">
    <property type="entry name" value="Znf_RING-CH"/>
</dbReference>
<evidence type="ECO:0000256" key="2">
    <source>
        <dbReference type="ARBA" id="ARBA00001961"/>
    </source>
</evidence>
<accession>A0A812MZQ2</accession>
<dbReference type="Pfam" id="PF07727">
    <property type="entry name" value="RVT_2"/>
    <property type="match status" value="1"/>
</dbReference>
<dbReference type="InterPro" id="IPR036397">
    <property type="entry name" value="RNaseH_sf"/>
</dbReference>
<keyword evidence="15" id="KW-0223">Dioxygenase</keyword>
<dbReference type="GO" id="GO:0015074">
    <property type="term" value="P:DNA integration"/>
    <property type="evidence" value="ECO:0007669"/>
    <property type="project" value="InterPro"/>
</dbReference>
<dbReference type="InterPro" id="IPR013083">
    <property type="entry name" value="Znf_RING/FYVE/PHD"/>
</dbReference>
<evidence type="ECO:0000256" key="3">
    <source>
        <dbReference type="ARBA" id="ARBA00004514"/>
    </source>
</evidence>
<evidence type="ECO:0000256" key="17">
    <source>
        <dbReference type="ARBA" id="ARBA00023235"/>
    </source>
</evidence>
<evidence type="ECO:0000256" key="20">
    <source>
        <dbReference type="SAM" id="MobiDB-lite"/>
    </source>
</evidence>
<comment type="catalytic activity">
    <reaction evidence="1">
        <text>S-ubiquitinyl-[E2 ubiquitin-conjugating enzyme]-L-cysteine + [acceptor protein]-L-lysine = [E2 ubiquitin-conjugating enzyme]-L-cysteine + N(6)-ubiquitinyl-[acceptor protein]-L-lysine.</text>
        <dbReference type="EC" id="2.3.2.27"/>
    </reaction>
</comment>
<feature type="compositionally biased region" description="Acidic residues" evidence="20">
    <location>
        <begin position="1339"/>
        <end position="1350"/>
    </location>
</feature>
<keyword evidence="18" id="KW-0040">ANK repeat</keyword>
<dbReference type="Gene3D" id="3.30.70.660">
    <property type="entry name" value="Pseudouridine synthase I, catalytic domain, C-terminal subdomain"/>
    <property type="match status" value="1"/>
</dbReference>
<comment type="caution">
    <text evidence="23">The sequence shown here is derived from an EMBL/GenBank/DDBJ whole genome shotgun (WGS) entry which is preliminary data.</text>
</comment>
<evidence type="ECO:0000259" key="21">
    <source>
        <dbReference type="PROSITE" id="PS50089"/>
    </source>
</evidence>
<evidence type="ECO:0000256" key="12">
    <source>
        <dbReference type="ARBA" id="ARBA00022771"/>
    </source>
</evidence>
<dbReference type="SUPFAM" id="SSF55120">
    <property type="entry name" value="Pseudouridine synthase"/>
    <property type="match status" value="1"/>
</dbReference>
<evidence type="ECO:0000256" key="5">
    <source>
        <dbReference type="ARBA" id="ARBA00007997"/>
    </source>
</evidence>
<dbReference type="InterPro" id="IPR012337">
    <property type="entry name" value="RNaseH-like_sf"/>
</dbReference>
<dbReference type="GO" id="GO:0072344">
    <property type="term" value="P:rescue of stalled ribosome"/>
    <property type="evidence" value="ECO:0007669"/>
    <property type="project" value="TreeGrafter"/>
</dbReference>
<dbReference type="GO" id="GO:0016705">
    <property type="term" value="F:oxidoreductase activity, acting on paired donors, with incorporation or reduction of molecular oxygen"/>
    <property type="evidence" value="ECO:0007669"/>
    <property type="project" value="InterPro"/>
</dbReference>
<dbReference type="InterPro" id="IPR020095">
    <property type="entry name" value="PsdUridine_synth_TruA_C"/>
</dbReference>
<keyword evidence="14" id="KW-0862">Zinc</keyword>
<dbReference type="PROSITE" id="PS50089">
    <property type="entry name" value="ZF_RING_2"/>
    <property type="match status" value="1"/>
</dbReference>
<dbReference type="GO" id="GO:0003723">
    <property type="term" value="F:RNA binding"/>
    <property type="evidence" value="ECO:0007669"/>
    <property type="project" value="InterPro"/>
</dbReference>
<keyword evidence="24" id="KW-1185">Reference proteome</keyword>
<evidence type="ECO:0000256" key="10">
    <source>
        <dbReference type="ARBA" id="ARBA00022723"/>
    </source>
</evidence>
<protein>
    <recommendedName>
        <fullName evidence="7">E3 ubiquitin-protein ligase listerin</fullName>
        <ecNumber evidence="6">2.3.2.27</ecNumber>
    </recommendedName>
</protein>
<keyword evidence="12 19" id="KW-0863">Zinc-finger</keyword>
<dbReference type="GO" id="GO:0051213">
    <property type="term" value="F:dioxygenase activity"/>
    <property type="evidence" value="ECO:0007669"/>
    <property type="project" value="UniProtKB-KW"/>
</dbReference>
<dbReference type="UniPathway" id="UPA00143"/>
<evidence type="ECO:0000256" key="16">
    <source>
        <dbReference type="ARBA" id="ARBA00023002"/>
    </source>
</evidence>
<evidence type="ECO:0000256" key="18">
    <source>
        <dbReference type="PROSITE-ProRule" id="PRU00023"/>
    </source>
</evidence>
<comment type="similarity">
    <text evidence="5">Belongs to the LTN1 family.</text>
</comment>
<comment type="cofactor">
    <cofactor evidence="2">
        <name>L-ascorbate</name>
        <dbReference type="ChEBI" id="CHEBI:38290"/>
    </cofactor>
</comment>
<evidence type="ECO:0000256" key="1">
    <source>
        <dbReference type="ARBA" id="ARBA00000900"/>
    </source>
</evidence>
<dbReference type="EMBL" id="CAJNDS010002001">
    <property type="protein sequence ID" value="CAE7294476.1"/>
    <property type="molecule type" value="Genomic_DNA"/>
</dbReference>
<dbReference type="InterPro" id="IPR039804">
    <property type="entry name" value="RING-CH-C4HC3_LTN1"/>
</dbReference>
<dbReference type="InterPro" id="IPR006620">
    <property type="entry name" value="Pro_4_hyd_alph"/>
</dbReference>
<dbReference type="EC" id="2.3.2.27" evidence="6"/>
<dbReference type="Gene3D" id="3.30.70.580">
    <property type="entry name" value="Pseudouridine synthase I, catalytic domain, N-terminal subdomain"/>
    <property type="match status" value="1"/>
</dbReference>
<dbReference type="InterPro" id="IPR039795">
    <property type="entry name" value="LTN1/Rkr1"/>
</dbReference>
<feature type="compositionally biased region" description="Basic and acidic residues" evidence="20">
    <location>
        <begin position="1351"/>
        <end position="1362"/>
    </location>
</feature>
<dbReference type="SMART" id="SM00744">
    <property type="entry name" value="RINGv"/>
    <property type="match status" value="1"/>
</dbReference>
<dbReference type="GO" id="GO:0009982">
    <property type="term" value="F:pseudouridine synthase activity"/>
    <property type="evidence" value="ECO:0007669"/>
    <property type="project" value="InterPro"/>
</dbReference>
<dbReference type="FunFam" id="3.30.40.10:FF:000038">
    <property type="entry name" value="E3 ubiquitin-protein ligase listerin"/>
    <property type="match status" value="1"/>
</dbReference>
<comment type="pathway">
    <text evidence="4">Protein modification; protein ubiquitination.</text>
</comment>
<reference evidence="23" key="1">
    <citation type="submission" date="2021-02" db="EMBL/GenBank/DDBJ databases">
        <authorList>
            <person name="Dougan E. K."/>
            <person name="Rhodes N."/>
            <person name="Thang M."/>
            <person name="Chan C."/>
        </authorList>
    </citation>
    <scope>NUCLEOTIDE SEQUENCE</scope>
</reference>
<dbReference type="GO" id="GO:0061630">
    <property type="term" value="F:ubiquitin protein ligase activity"/>
    <property type="evidence" value="ECO:0007669"/>
    <property type="project" value="UniProtKB-EC"/>
</dbReference>
<proteinExistence type="inferred from homology"/>
<evidence type="ECO:0000256" key="7">
    <source>
        <dbReference type="ARBA" id="ARBA00017157"/>
    </source>
</evidence>
<dbReference type="SMART" id="SM00702">
    <property type="entry name" value="P4Hc"/>
    <property type="match status" value="1"/>
</dbReference>
<dbReference type="GO" id="GO:0043023">
    <property type="term" value="F:ribosomal large subunit binding"/>
    <property type="evidence" value="ECO:0007669"/>
    <property type="project" value="TreeGrafter"/>
</dbReference>
<dbReference type="GO" id="GO:0005829">
    <property type="term" value="C:cytosol"/>
    <property type="evidence" value="ECO:0007669"/>
    <property type="project" value="UniProtKB-SubCell"/>
</dbReference>
<dbReference type="SMART" id="SM00184">
    <property type="entry name" value="RING"/>
    <property type="match status" value="1"/>
</dbReference>
<feature type="region of interest" description="Disordered" evidence="20">
    <location>
        <begin position="957"/>
        <end position="982"/>
    </location>
</feature>
<dbReference type="Gene3D" id="3.30.65.10">
    <property type="entry name" value="Bacterial Topoisomerase I, domain 1"/>
    <property type="match status" value="1"/>
</dbReference>
<keyword evidence="17" id="KW-0413">Isomerase</keyword>
<comment type="subcellular location">
    <subcellularLocation>
        <location evidence="3">Cytoplasm</location>
        <location evidence="3">Cytosol</location>
    </subcellularLocation>
</comment>
<dbReference type="PANTHER" id="PTHR12389">
    <property type="entry name" value="ZINC FINGER PROTEIN 294"/>
    <property type="match status" value="1"/>
</dbReference>
<evidence type="ECO:0000256" key="15">
    <source>
        <dbReference type="ARBA" id="ARBA00022964"/>
    </source>
</evidence>
<evidence type="ECO:0000256" key="11">
    <source>
        <dbReference type="ARBA" id="ARBA00022737"/>
    </source>
</evidence>
<feature type="domain" description="Integrase catalytic" evidence="22">
    <location>
        <begin position="1459"/>
        <end position="1581"/>
    </location>
</feature>
<dbReference type="GO" id="GO:0016567">
    <property type="term" value="P:protein ubiquitination"/>
    <property type="evidence" value="ECO:0007669"/>
    <property type="project" value="UniProtKB-UniPathway"/>
</dbReference>
<keyword evidence="11" id="KW-0677">Repeat</keyword>
<name>A0A812MZQ2_9DINO</name>
<gene>
    <name evidence="23" type="primary">RE1</name>
    <name evidence="23" type="ORF">SNAT2548_LOCUS15508</name>
</gene>
<keyword evidence="9" id="KW-0808">Transferase</keyword>
<evidence type="ECO:0000313" key="23">
    <source>
        <dbReference type="EMBL" id="CAE7294476.1"/>
    </source>
</evidence>
<dbReference type="InterPro" id="IPR001584">
    <property type="entry name" value="Integrase_cat-core"/>
</dbReference>
<evidence type="ECO:0000256" key="14">
    <source>
        <dbReference type="ARBA" id="ARBA00022833"/>
    </source>
</evidence>
<dbReference type="PROSITE" id="PS50088">
    <property type="entry name" value="ANK_REPEAT"/>
    <property type="match status" value="1"/>
</dbReference>
<dbReference type="SMART" id="SM01197">
    <property type="entry name" value="FANCL_C"/>
    <property type="match status" value="1"/>
</dbReference>
<evidence type="ECO:0000313" key="24">
    <source>
        <dbReference type="Proteomes" id="UP000604046"/>
    </source>
</evidence>
<dbReference type="InterPro" id="IPR036770">
    <property type="entry name" value="Ankyrin_rpt-contain_sf"/>
</dbReference>
<dbReference type="Gene3D" id="2.60.120.620">
    <property type="entry name" value="q2cbj1_9rhob like domain"/>
    <property type="match status" value="1"/>
</dbReference>
<dbReference type="GO" id="GO:0005506">
    <property type="term" value="F:iron ion binding"/>
    <property type="evidence" value="ECO:0007669"/>
    <property type="project" value="InterPro"/>
</dbReference>
<dbReference type="InterPro" id="IPR020103">
    <property type="entry name" value="PsdUridine_synth_cat_dom_sf"/>
</dbReference>
<evidence type="ECO:0000256" key="13">
    <source>
        <dbReference type="ARBA" id="ARBA00022786"/>
    </source>
</evidence>
<dbReference type="SUPFAM" id="SSF57850">
    <property type="entry name" value="RING/U-box"/>
    <property type="match status" value="1"/>
</dbReference>
<sequence length="3157" mass="354556">MREYERRVRLFESSTGIDPSYRAQKLMEKLSGQAWLATESIDLDFLKHPQGVDRLLKHLWQELEPLEHLKIFTTLTEFYKDFRRGAGQEFVAFDLEFRAHLKRLEEIGGKIDGVTKAYWFLEKAGLSMDLRKQVVAAAGGEYDYTRLRKALMAIVPKVRKDEDQNHLPRSASHRQWKPKPHHAPRQVHATMDGGDGLDEEYEDEETGQASENASELEGELEVLLTQAARKRAEIEKARGFAKTESSQEREQRIKQMKAKMPCSACKAHGKTVYGHWHSDATCPYNKKNQDKSVLAVVEEQLTDSASDDEEFGPDGEPENEDVFVCIEESCVLQEVCGDRKSLRGARDPLKYVMALSDTCCARTVAGERWMRKHMHHLHAMHEDVYIVDEARPFRFGGGPRVMSSYAAIIPLHLQGAEKAVQLRVSIVDQDVPLLLSKAVLKHLGAVMNLAEGTVRFAELNTTVQLRETKTGLCGFEINKIKPQAHRRFEEPVLQGEDEIIVGNSPQVMQNIMSVKTGNSSESPFSGNPRSLRQECEDFAKSLLRKKDFTYQALLELARHLPTGHGVRHRNAAGGKGPINLPWIGGLYVHGNKCDLTKKTVRYPNVVRYINTFMRDKVDHPWTSFYLARDVHMQMHMDSNNRKGSKTTSVTFGHFQGGELWVELGHDEDSSASDVVWKQDLNGISRPGRLTSTFQNPREFDPHLRHATHEWTGERWCLSVYSVRETAEVDEICWKVLSKLKFPYRAKNRSRTFGEHREHEPAFMSSQDREPLHQSRDDMSKTPQLFQFETQLKPEDFVQAIAARCQVKEPDLRQRTTDRLKEIWAALKPKKYSVLPANWRKFDVETLKQLYAEKAASDLGRDLDGHWSRWKRSALILELEMWVIQVEEAQLLDDQCDHPHPVCPTCKIPMMVRTNRLSRQDFYGCLRFPNCKCTLPMTYDGRPTKDVQQEMELHKIQKQEAASKPMNGKRGPNSLATSSDGSWAKAEAIPVDDETGSDQEKVFNANVSKDELQMIIEKRQAKNGAPTDKKEVRSRIKVGQARRAHLKKGVIKRLLGNAKALTAAVCITSAALLGAAIQAVPSLSRARPDLLEIHDGQVKVAKSFSRWGWRVYDSVDVRGNFGDREAQEDMFQRIEEIQPRLIIMSNCCPRNPPVYGGTRNRSQEERRAKKWRERQKAGVELVERVFKSQIDRGDHALAELPLNSTWGVRGLAGTMLNHPNVKCVHVKRDVDGVRNDNDAWVTNCEHIANELEKIDRLATARGNASRNHERSCIAQAICVGYVNNLKECDPGRVRKLLRSLSVRIRNKVRTDDRDIHDLRWNEKNVAKALKRWHAVFAQEGEIEDDGQSDEEMIPHSEEPRDTDMGNPGDENVERSVPPTEQVKSRLSTEGIAFEVPSGKHLSEGVREGLIKAHCNLGHPSPSDLERFLKLGGARQDVVEAVRWMKCLTCAHSRRPSTHRVSSIPPCQVTFGDEVQLDCICIHDSNKESFWYLSILDRATSYHILELLRDHTPLELHRAFDRAWMKWAGPPLKVTVDLEGGFQGRQFWEEVTQAGTSISAVAGTAHWQAGKVERHNQTVKDMLMGDQGSELAHRMRYRYHAKMEFIKSQVRDMLWGSREALEQEEFARELAQDVDVDVETATSSDAHVHAVYQKATQSKNKLKKMMEKEIPFDKIPQEQRSLYKAAEEKEWNSWLEYDSCEILSPEASEAVEQERPERILPSRYVFRNKNAGLRDANGNELPVKAKARLCIQGHLCPDSRSGQVQVDSPTIERVSTMVFLHQVISLGWVGNWYIGDISNAFLQGAPLKDKPDMFMRQPKQGLPGLKPGQLLKLLKPVYGRPDAPRAWYDELSRILETELGFSKCQADPAMFALRDGAGALRGLMIVHVDDVMIAHDGSTQGANMVEALCARFPFGTWMKVSEQPCGVSYCGKEIKLDSRDGEQCIILTQNAFIDGRLQPMQISGARAKELDCPATDTEKTDFRSVVGSLQWLTVQSRPDVAFECNQLQKRVSDLRVRDLLRANKAVKEVIRNRFEIVFKSLGHDAELVTFHDAGLYSSVGVELDERECEDLLQQGHEKKLVYSQKGACVGFVKRGSTSQEGRAHFNLIDWKSATNRRVVESSFAAETHGALMAQNMSRFAQVLLGEIRYGSEIISAVEDDGWQQLCPVTLVTDCRSIYDTVHKDGQHVGEKGVSWLTVLRRLIEVLNSYWWNDAPAPGSLQGELANETARVRRKAWRQADRDRLEDIEVVRRQRQLLLLLQREELRTELSVNLPPSFPLRPAQAEFPEKMSRPRSGAVVLWTLMGKLRPLWSRFRVAQLGNGIKESNALFKHLAEKCDPLAAKAKEGKERLLLVVGYLGSRYRCSAYQNEREEASLPSVEGALISAVRRAWGDVFLSAVRSARTDRGFHAAENVIILTLRPCLRDDAALLRELRDSDIRLLSPVLPVASLGPNATIFDKVYCPRRRSFNVYIPYWALVTEEEKAAFAQSERLGGVWFGPLHDSCVPEDVRELLAELGIPVTLEDIEFETGKGHVQVRLGEEAARAALCQLNGRQWHESVLVALPLSEALGKFTVHRRVRKALKELKGGPAARKGLRSYHNFLWPSPAPREPSAMRQLFHCSAQGLEAQRRGEGAHWSDADWTAVTFAAADFGPQQVRRMAGALVAVARGSEELAYIARCFEDEPVHVPPVPAEAVALEAVELGPPNAAWRGPARVDEGQAAQMRAEIERRVRAEAFQPWKDFLAGLARGATRSALTAELAEAARSGEVSGVLQALDRGALPDVPNEYGETATFLAALAGATEVVQVLASRRADLTIRDNAGLSPLRAAELLGFRDTMAALATAGAEATPATPAQGYGAIPRAPAAPRCQVQVTRVIPLGVEHAGAGTTVVDHAFDDAFLERLDELWKRLPLAPKQKASPTDRAYYHDVEGWLTGTLNEAVRAAQLGDAAAAMPHMRFLIYPEPGGSLPAHVDLSRTEQNLRSTYTFLLYLSDCLTGGETTFLQCLDGDEILAPSGGVAPGERTEVAAVSPARGRLLLMPHACPHLAAPVVEVPKVLVRGEVLPPGGSIPAAAAEPANDGHDVQESFLDPYDDAKWSKSFALFFKGVEDCPICYNVIQLTTQTIPRKACPTCKHKFHNECLYQWFRSSSKTTCPLCNQPF</sequence>
<dbReference type="Proteomes" id="UP000604046">
    <property type="component" value="Unassembled WGS sequence"/>
</dbReference>
<dbReference type="CDD" id="cd16491">
    <property type="entry name" value="RING-CH-C4HC3_LTN1"/>
    <property type="match status" value="1"/>
</dbReference>
<feature type="repeat" description="ANK" evidence="18">
    <location>
        <begin position="2785"/>
        <end position="2817"/>
    </location>
</feature>
<evidence type="ECO:0000256" key="6">
    <source>
        <dbReference type="ARBA" id="ARBA00012483"/>
    </source>
</evidence>
<feature type="region of interest" description="Disordered" evidence="20">
    <location>
        <begin position="752"/>
        <end position="777"/>
    </location>
</feature>
<dbReference type="Pfam" id="PF13639">
    <property type="entry name" value="zf-RING_2"/>
    <property type="match status" value="1"/>
</dbReference>
<feature type="region of interest" description="Disordered" evidence="20">
    <location>
        <begin position="1338"/>
        <end position="1383"/>
    </location>
</feature>
<organism evidence="23 24">
    <name type="scientific">Symbiodinium natans</name>
    <dbReference type="NCBI Taxonomy" id="878477"/>
    <lineage>
        <taxon>Eukaryota</taxon>
        <taxon>Sar</taxon>
        <taxon>Alveolata</taxon>
        <taxon>Dinophyceae</taxon>
        <taxon>Suessiales</taxon>
        <taxon>Symbiodiniaceae</taxon>
        <taxon>Symbiodinium</taxon>
    </lineage>
</organism>
<feature type="region of interest" description="Disordered" evidence="20">
    <location>
        <begin position="161"/>
        <end position="217"/>
    </location>
</feature>
<keyword evidence="16" id="KW-0560">Oxidoreductase</keyword>
<dbReference type="SUPFAM" id="SSF53098">
    <property type="entry name" value="Ribonuclease H-like"/>
    <property type="match status" value="1"/>
</dbReference>
<keyword evidence="8" id="KW-0963">Cytoplasm</keyword>
<dbReference type="InterPro" id="IPR020094">
    <property type="entry name" value="TruA/RsuA/RluB/E/F_N"/>
</dbReference>
<dbReference type="PROSITE" id="PS50994">
    <property type="entry name" value="INTEGRASE"/>
    <property type="match status" value="1"/>
</dbReference>
<dbReference type="Gene3D" id="1.25.40.20">
    <property type="entry name" value="Ankyrin repeat-containing domain"/>
    <property type="match status" value="1"/>
</dbReference>
<dbReference type="GO" id="GO:0031418">
    <property type="term" value="F:L-ascorbic acid binding"/>
    <property type="evidence" value="ECO:0007669"/>
    <property type="project" value="InterPro"/>
</dbReference>
<evidence type="ECO:0000256" key="9">
    <source>
        <dbReference type="ARBA" id="ARBA00022679"/>
    </source>
</evidence>
<dbReference type="OrthoDB" id="420403at2759"/>
<keyword evidence="10" id="KW-0479">Metal-binding</keyword>
<dbReference type="GO" id="GO:1990112">
    <property type="term" value="C:RQC complex"/>
    <property type="evidence" value="ECO:0007669"/>
    <property type="project" value="InterPro"/>
</dbReference>
<evidence type="ECO:0000256" key="19">
    <source>
        <dbReference type="PROSITE-ProRule" id="PRU00175"/>
    </source>
</evidence>
<dbReference type="SUPFAM" id="SSF48403">
    <property type="entry name" value="Ankyrin repeat"/>
    <property type="match status" value="1"/>
</dbReference>
<dbReference type="InterPro" id="IPR002110">
    <property type="entry name" value="Ankyrin_rpt"/>
</dbReference>
<dbReference type="Gene3D" id="3.30.420.10">
    <property type="entry name" value="Ribonuclease H-like superfamily/Ribonuclease H"/>
    <property type="match status" value="1"/>
</dbReference>
<dbReference type="GO" id="GO:0008270">
    <property type="term" value="F:zinc ion binding"/>
    <property type="evidence" value="ECO:0007669"/>
    <property type="project" value="UniProtKB-KW"/>
</dbReference>